<protein>
    <submittedName>
        <fullName evidence="2">XRE family transcriptional regulator</fullName>
    </submittedName>
</protein>
<evidence type="ECO:0000259" key="1">
    <source>
        <dbReference type="PROSITE" id="PS50943"/>
    </source>
</evidence>
<dbReference type="OrthoDB" id="4762426at2"/>
<dbReference type="EMBL" id="CP039393">
    <property type="protein sequence ID" value="QCD35468.1"/>
    <property type="molecule type" value="Genomic_DNA"/>
</dbReference>
<dbReference type="SUPFAM" id="SSF47413">
    <property type="entry name" value="lambda repressor-like DNA-binding domains"/>
    <property type="match status" value="1"/>
</dbReference>
<dbReference type="PROSITE" id="PS50943">
    <property type="entry name" value="HTH_CROC1"/>
    <property type="match status" value="1"/>
</dbReference>
<organism evidence="2 3">
    <name type="scientific">Muribaculum gordoncarteri</name>
    <dbReference type="NCBI Taxonomy" id="2530390"/>
    <lineage>
        <taxon>Bacteria</taxon>
        <taxon>Pseudomonadati</taxon>
        <taxon>Bacteroidota</taxon>
        <taxon>Bacteroidia</taxon>
        <taxon>Bacteroidales</taxon>
        <taxon>Muribaculaceae</taxon>
        <taxon>Muribaculum</taxon>
    </lineage>
</organism>
<dbReference type="InterPro" id="IPR001387">
    <property type="entry name" value="Cro/C1-type_HTH"/>
</dbReference>
<feature type="domain" description="HTH cro/C1-type" evidence="1">
    <location>
        <begin position="7"/>
        <end position="61"/>
    </location>
</feature>
<dbReference type="Pfam" id="PF01381">
    <property type="entry name" value="HTH_3"/>
    <property type="match status" value="1"/>
</dbReference>
<keyword evidence="3" id="KW-1185">Reference proteome</keyword>
<proteinExistence type="predicted"/>
<dbReference type="CDD" id="cd00093">
    <property type="entry name" value="HTH_XRE"/>
    <property type="match status" value="1"/>
</dbReference>
<dbReference type="Proteomes" id="UP000297031">
    <property type="component" value="Chromosome"/>
</dbReference>
<name>A0A4P7VPC7_9BACT</name>
<dbReference type="AlphaFoldDB" id="A0A4P7VPC7"/>
<dbReference type="InterPro" id="IPR010982">
    <property type="entry name" value="Lambda_DNA-bd_dom_sf"/>
</dbReference>
<evidence type="ECO:0000313" key="2">
    <source>
        <dbReference type="EMBL" id="QCD35468.1"/>
    </source>
</evidence>
<dbReference type="GO" id="GO:0003677">
    <property type="term" value="F:DNA binding"/>
    <property type="evidence" value="ECO:0007669"/>
    <property type="project" value="InterPro"/>
</dbReference>
<accession>A0A4P7VPC7</accession>
<dbReference type="KEGG" id="mgod:E7746_05945"/>
<evidence type="ECO:0000313" key="3">
    <source>
        <dbReference type="Proteomes" id="UP000297031"/>
    </source>
</evidence>
<reference evidence="2 3" key="1">
    <citation type="submission" date="2019-02" db="EMBL/GenBank/DDBJ databases">
        <title>Isolation and identification of novel species under the genus Muribaculum.</title>
        <authorList>
            <person name="Miyake S."/>
            <person name="Ding Y."/>
            <person name="Low A."/>
            <person name="Soh M."/>
            <person name="Seedorf H."/>
        </authorList>
    </citation>
    <scope>NUCLEOTIDE SEQUENCE [LARGE SCALE GENOMIC DNA]</scope>
    <source>
        <strain evidence="2 3">TLL-A4</strain>
    </source>
</reference>
<dbReference type="SMART" id="SM00530">
    <property type="entry name" value="HTH_XRE"/>
    <property type="match status" value="1"/>
</dbReference>
<dbReference type="RefSeq" id="WP_136410189.1">
    <property type="nucleotide sequence ID" value="NZ_CP039393.1"/>
</dbReference>
<gene>
    <name evidence="2" type="ORF">E7746_05945</name>
</gene>
<sequence>MKFCDYIRQHRESLGLAQKELAEVLSVDVPMYSRYERGQRPLKEEHIPILASKLKVDCGELRKMWIADKVLSVVNEEEDASDILNIVAENINDGKKSDYGN</sequence>
<dbReference type="Gene3D" id="1.10.260.40">
    <property type="entry name" value="lambda repressor-like DNA-binding domains"/>
    <property type="match status" value="1"/>
</dbReference>